<sequence>MTGTLSARGRRGAGHLITFWMENGMADIDVRPRRPGLRPWLIGIAALAAAALLAFWLLDDRGDQETLEGVSYAAPEAGPVS</sequence>
<dbReference type="Proteomes" id="UP000582837">
    <property type="component" value="Unassembled WGS sequence"/>
</dbReference>
<accession>A0A841H7H1</accession>
<gene>
    <name evidence="2" type="ORF">HNQ61_005761</name>
</gene>
<dbReference type="EMBL" id="JACHIA010000039">
    <property type="protein sequence ID" value="MBB6074080.1"/>
    <property type="molecule type" value="Genomic_DNA"/>
</dbReference>
<dbReference type="RefSeq" id="WP_170032849.1">
    <property type="nucleotide sequence ID" value="NZ_JACHIA010000039.1"/>
</dbReference>
<dbReference type="AlphaFoldDB" id="A0A841H7H1"/>
<protein>
    <submittedName>
        <fullName evidence="2">Uncharacterized protein</fullName>
    </submittedName>
</protein>
<keyword evidence="1" id="KW-0812">Transmembrane</keyword>
<evidence type="ECO:0000256" key="1">
    <source>
        <dbReference type="SAM" id="Phobius"/>
    </source>
</evidence>
<evidence type="ECO:0000313" key="3">
    <source>
        <dbReference type="Proteomes" id="UP000582837"/>
    </source>
</evidence>
<keyword evidence="1" id="KW-1133">Transmembrane helix</keyword>
<keyword evidence="3" id="KW-1185">Reference proteome</keyword>
<comment type="caution">
    <text evidence="2">The sequence shown here is derived from an EMBL/GenBank/DDBJ whole genome shotgun (WGS) entry which is preliminary data.</text>
</comment>
<reference evidence="2 3" key="1">
    <citation type="submission" date="2020-08" db="EMBL/GenBank/DDBJ databases">
        <title>Genomic Encyclopedia of Type Strains, Phase IV (KMG-IV): sequencing the most valuable type-strain genomes for metagenomic binning, comparative biology and taxonomic classification.</title>
        <authorList>
            <person name="Goeker M."/>
        </authorList>
    </citation>
    <scope>NUCLEOTIDE SEQUENCE [LARGE SCALE GENOMIC DNA]</scope>
    <source>
        <strain evidence="2 3">DSM 29007</strain>
    </source>
</reference>
<keyword evidence="1" id="KW-0472">Membrane</keyword>
<name>A0A841H7H1_9BACT</name>
<organism evidence="2 3">
    <name type="scientific">Longimicrobium terrae</name>
    <dbReference type="NCBI Taxonomy" id="1639882"/>
    <lineage>
        <taxon>Bacteria</taxon>
        <taxon>Pseudomonadati</taxon>
        <taxon>Gemmatimonadota</taxon>
        <taxon>Longimicrobiia</taxon>
        <taxon>Longimicrobiales</taxon>
        <taxon>Longimicrobiaceae</taxon>
        <taxon>Longimicrobium</taxon>
    </lineage>
</organism>
<feature type="transmembrane region" description="Helical" evidence="1">
    <location>
        <begin position="40"/>
        <end position="58"/>
    </location>
</feature>
<proteinExistence type="predicted"/>
<evidence type="ECO:0000313" key="2">
    <source>
        <dbReference type="EMBL" id="MBB6074080.1"/>
    </source>
</evidence>